<evidence type="ECO:0000313" key="6">
    <source>
        <dbReference type="Proteomes" id="UP000033869"/>
    </source>
</evidence>
<evidence type="ECO:0000256" key="2">
    <source>
        <dbReference type="RuleBase" id="RU004447"/>
    </source>
</evidence>
<dbReference type="EMBL" id="LCBL01000002">
    <property type="protein sequence ID" value="KKS09280.1"/>
    <property type="molecule type" value="Genomic_DNA"/>
</dbReference>
<dbReference type="SUPFAM" id="SSF63411">
    <property type="entry name" value="LuxS/MPP-like metallohydrolase"/>
    <property type="match status" value="2"/>
</dbReference>
<sequence>MKISKEILNNGATLVLAPVEGVKSTSIFYFIKSGSRKENEKNNGIAHFIEHMMFKGTTKRPTALDISQEIDSIGAYFNAFTDRENTAYYVKTAGEHLGKALDVLSDMVLSSTFDGSEIEKEKGVIVEEIRMYKDNPSWHIGDIYESLIYQNSTLGLPIAGEENTVTSFNRQTFLDFYGANYGAENIILILVGNLENEKGKAKEFLNKFRAGTGTRENNPVPLQEKPRLILERRDVQQGQFHLGVPGYSFTHPDKFSLRLMSIILGGNMSSRLFSEVREKRGLAYSIHTTTEGLSDTGHVTTLAGVERSKIYDALKLILEEYQRIGDDATEEELQRAKDYYKGSFVISLEDTSRIATFLASQIFYQGDALSIEEILEKIEEVKLGDVKRVSKDIFKKEKLNLAVIGPYENREKFDKILEI</sequence>
<dbReference type="PATRIC" id="fig|1618344.3.peg.390"/>
<dbReference type="Pfam" id="PF05193">
    <property type="entry name" value="Peptidase_M16_C"/>
    <property type="match status" value="1"/>
</dbReference>
<accession>A0A0G0W8H4</accession>
<dbReference type="PANTHER" id="PTHR11851">
    <property type="entry name" value="METALLOPROTEASE"/>
    <property type="match status" value="1"/>
</dbReference>
<dbReference type="GO" id="GO:0046872">
    <property type="term" value="F:metal ion binding"/>
    <property type="evidence" value="ECO:0007669"/>
    <property type="project" value="InterPro"/>
</dbReference>
<dbReference type="AlphaFoldDB" id="A0A0G0W8H4"/>
<dbReference type="InterPro" id="IPR011249">
    <property type="entry name" value="Metalloenz_LuxS/M16"/>
</dbReference>
<comment type="similarity">
    <text evidence="1 2">Belongs to the peptidase M16 family.</text>
</comment>
<feature type="domain" description="Peptidase M16 N-terminal" evidence="3">
    <location>
        <begin position="25"/>
        <end position="160"/>
    </location>
</feature>
<evidence type="ECO:0000259" key="3">
    <source>
        <dbReference type="Pfam" id="PF00675"/>
    </source>
</evidence>
<reference evidence="5 6" key="1">
    <citation type="journal article" date="2015" name="Nature">
        <title>rRNA introns, odd ribosomes, and small enigmatic genomes across a large radiation of phyla.</title>
        <authorList>
            <person name="Brown C.T."/>
            <person name="Hug L.A."/>
            <person name="Thomas B.C."/>
            <person name="Sharon I."/>
            <person name="Castelle C.J."/>
            <person name="Singh A."/>
            <person name="Wilkins M.J."/>
            <person name="Williams K.H."/>
            <person name="Banfield J.F."/>
        </authorList>
    </citation>
    <scope>NUCLEOTIDE SEQUENCE [LARGE SCALE GENOMIC DNA]</scope>
</reference>
<dbReference type="PANTHER" id="PTHR11851:SF49">
    <property type="entry name" value="MITOCHONDRIAL-PROCESSING PEPTIDASE SUBUNIT ALPHA"/>
    <property type="match status" value="1"/>
</dbReference>
<dbReference type="InterPro" id="IPR050361">
    <property type="entry name" value="MPP/UQCRC_Complex"/>
</dbReference>
<dbReference type="Pfam" id="PF00675">
    <property type="entry name" value="Peptidase_M16"/>
    <property type="match status" value="1"/>
</dbReference>
<evidence type="ECO:0000259" key="4">
    <source>
        <dbReference type="Pfam" id="PF05193"/>
    </source>
</evidence>
<proteinExistence type="inferred from homology"/>
<gene>
    <name evidence="5" type="ORF">UU65_C0002G0058</name>
</gene>
<evidence type="ECO:0000256" key="1">
    <source>
        <dbReference type="ARBA" id="ARBA00007261"/>
    </source>
</evidence>
<dbReference type="GO" id="GO:0006508">
    <property type="term" value="P:proteolysis"/>
    <property type="evidence" value="ECO:0007669"/>
    <property type="project" value="InterPro"/>
</dbReference>
<organism evidence="5 6">
    <name type="scientific">candidate division CPR2 bacterium GW2011_GWC1_41_48</name>
    <dbReference type="NCBI Taxonomy" id="1618344"/>
    <lineage>
        <taxon>Bacteria</taxon>
        <taxon>Bacteria division CPR2</taxon>
    </lineage>
</organism>
<dbReference type="InterPro" id="IPR007863">
    <property type="entry name" value="Peptidase_M16_C"/>
</dbReference>
<protein>
    <submittedName>
        <fullName evidence="5">Peptidase M16 domain protein</fullName>
    </submittedName>
</protein>
<dbReference type="InterPro" id="IPR001431">
    <property type="entry name" value="Pept_M16_Zn_BS"/>
</dbReference>
<dbReference type="GO" id="GO:0004222">
    <property type="term" value="F:metalloendopeptidase activity"/>
    <property type="evidence" value="ECO:0007669"/>
    <property type="project" value="InterPro"/>
</dbReference>
<dbReference type="Proteomes" id="UP000033869">
    <property type="component" value="Unassembled WGS sequence"/>
</dbReference>
<dbReference type="PROSITE" id="PS00143">
    <property type="entry name" value="INSULINASE"/>
    <property type="match status" value="1"/>
</dbReference>
<dbReference type="Gene3D" id="3.30.830.10">
    <property type="entry name" value="Metalloenzyme, LuxS/M16 peptidase-like"/>
    <property type="match status" value="2"/>
</dbReference>
<name>A0A0G0W8H4_UNCC2</name>
<feature type="domain" description="Peptidase M16 C-terminal" evidence="4">
    <location>
        <begin position="167"/>
        <end position="338"/>
    </location>
</feature>
<dbReference type="InterPro" id="IPR011765">
    <property type="entry name" value="Pept_M16_N"/>
</dbReference>
<evidence type="ECO:0000313" key="5">
    <source>
        <dbReference type="EMBL" id="KKS09280.1"/>
    </source>
</evidence>
<comment type="caution">
    <text evidence="5">The sequence shown here is derived from an EMBL/GenBank/DDBJ whole genome shotgun (WGS) entry which is preliminary data.</text>
</comment>